<dbReference type="PANTHER" id="PTHR11431:SF127">
    <property type="entry name" value="BACTERIAL NON-HEME FERRITIN"/>
    <property type="match status" value="1"/>
</dbReference>
<evidence type="ECO:0000313" key="10">
    <source>
        <dbReference type="EMBL" id="SNY17063.1"/>
    </source>
</evidence>
<evidence type="ECO:0000256" key="4">
    <source>
        <dbReference type="ARBA" id="ARBA00022723"/>
    </source>
</evidence>
<evidence type="ECO:0000256" key="7">
    <source>
        <dbReference type="PIRSR" id="PIRSR601519-1"/>
    </source>
</evidence>
<dbReference type="GO" id="GO:0008198">
    <property type="term" value="F:ferrous iron binding"/>
    <property type="evidence" value="ECO:0007669"/>
    <property type="project" value="TreeGrafter"/>
</dbReference>
<keyword evidence="4 7" id="KW-0479">Metal-binding</keyword>
<comment type="catalytic activity">
    <reaction evidence="6 8">
        <text>4 Fe(2+) + O2 + 6 H2O = 4 iron(III) oxide-hydroxide + 12 H(+)</text>
        <dbReference type="Rhea" id="RHEA:11972"/>
        <dbReference type="ChEBI" id="CHEBI:15377"/>
        <dbReference type="ChEBI" id="CHEBI:15378"/>
        <dbReference type="ChEBI" id="CHEBI:15379"/>
        <dbReference type="ChEBI" id="CHEBI:29033"/>
        <dbReference type="ChEBI" id="CHEBI:78619"/>
        <dbReference type="EC" id="1.16.3.2"/>
    </reaction>
</comment>
<name>A0A285G138_9FIRM</name>
<evidence type="ECO:0000256" key="2">
    <source>
        <dbReference type="ARBA" id="ARBA00006950"/>
    </source>
</evidence>
<dbReference type="OrthoDB" id="9801481at2"/>
<gene>
    <name evidence="10" type="ORF">SAMN06265827_10470</name>
</gene>
<keyword evidence="5 7" id="KW-0408">Iron</keyword>
<dbReference type="InterPro" id="IPR009078">
    <property type="entry name" value="Ferritin-like_SF"/>
</dbReference>
<evidence type="ECO:0000256" key="3">
    <source>
        <dbReference type="ARBA" id="ARBA00022434"/>
    </source>
</evidence>
<dbReference type="PANTHER" id="PTHR11431">
    <property type="entry name" value="FERRITIN"/>
    <property type="match status" value="1"/>
</dbReference>
<accession>A0A285G138</accession>
<dbReference type="GO" id="GO:0006826">
    <property type="term" value="P:iron ion transport"/>
    <property type="evidence" value="ECO:0007669"/>
    <property type="project" value="InterPro"/>
</dbReference>
<dbReference type="InterPro" id="IPR012347">
    <property type="entry name" value="Ferritin-like"/>
</dbReference>
<comment type="similarity">
    <text evidence="2 8">Belongs to the ferritin family. Prokaryotic subfamily.</text>
</comment>
<dbReference type="GO" id="GO:0006879">
    <property type="term" value="P:intracellular iron ion homeostasis"/>
    <property type="evidence" value="ECO:0007669"/>
    <property type="project" value="UniProtKB-KW"/>
</dbReference>
<organism evidence="10 11">
    <name type="scientific">Orenia metallireducens</name>
    <dbReference type="NCBI Taxonomy" id="1413210"/>
    <lineage>
        <taxon>Bacteria</taxon>
        <taxon>Bacillati</taxon>
        <taxon>Bacillota</taxon>
        <taxon>Clostridia</taxon>
        <taxon>Halanaerobiales</taxon>
        <taxon>Halobacteroidaceae</taxon>
        <taxon>Orenia</taxon>
    </lineage>
</organism>
<keyword evidence="3 8" id="KW-0409">Iron storage</keyword>
<sequence>MNLDQLSEELNQCMNYEYESAYYYLAACDYCRAIDLEGFANFFVKQAEEEYYDAQKLFDFIDKYGGRVKVKETNGLKANIASLEEAFQVAFDYEHKLTEEAYNLFSKVEGENKESIIDFLKEFADHQVEEEHLIEDILARVESLNKDDEKLHKLDQELLQIH</sequence>
<dbReference type="Gene3D" id="1.20.1260.10">
    <property type="match status" value="1"/>
</dbReference>
<keyword evidence="8" id="KW-0963">Cytoplasm</keyword>
<dbReference type="SUPFAM" id="SSF47240">
    <property type="entry name" value="Ferritin-like"/>
    <property type="match status" value="1"/>
</dbReference>
<dbReference type="GO" id="GO:0005829">
    <property type="term" value="C:cytosol"/>
    <property type="evidence" value="ECO:0007669"/>
    <property type="project" value="TreeGrafter"/>
</dbReference>
<dbReference type="Proteomes" id="UP000219573">
    <property type="component" value="Unassembled WGS sequence"/>
</dbReference>
<comment type="subcellular location">
    <subcellularLocation>
        <location evidence="8">Cytoplasm</location>
    </subcellularLocation>
</comment>
<dbReference type="GO" id="GO:0008199">
    <property type="term" value="F:ferric iron binding"/>
    <property type="evidence" value="ECO:0007669"/>
    <property type="project" value="InterPro"/>
</dbReference>
<dbReference type="PROSITE" id="PS50905">
    <property type="entry name" value="FERRITIN_LIKE"/>
    <property type="match status" value="1"/>
</dbReference>
<evidence type="ECO:0000256" key="1">
    <source>
        <dbReference type="ARBA" id="ARBA00002485"/>
    </source>
</evidence>
<protein>
    <recommendedName>
        <fullName evidence="8">Ferritin</fullName>
        <ecNumber evidence="8">1.16.3.2</ecNumber>
    </recommendedName>
</protein>
<evidence type="ECO:0000256" key="6">
    <source>
        <dbReference type="ARBA" id="ARBA00048035"/>
    </source>
</evidence>
<dbReference type="RefSeq" id="WP_097016719.1">
    <property type="nucleotide sequence ID" value="NZ_OBDZ01000004.1"/>
</dbReference>
<evidence type="ECO:0000256" key="8">
    <source>
        <dbReference type="RuleBase" id="RU361145"/>
    </source>
</evidence>
<dbReference type="GO" id="GO:0004322">
    <property type="term" value="F:ferroxidase activity"/>
    <property type="evidence" value="ECO:0007669"/>
    <property type="project" value="TreeGrafter"/>
</dbReference>
<dbReference type="InterPro" id="IPR001519">
    <property type="entry name" value="Ferritin"/>
</dbReference>
<feature type="binding site" evidence="7">
    <location>
        <position position="127"/>
    </location>
    <ligand>
        <name>Fe cation</name>
        <dbReference type="ChEBI" id="CHEBI:24875"/>
        <label>1</label>
    </ligand>
</feature>
<dbReference type="Pfam" id="PF00210">
    <property type="entry name" value="Ferritin"/>
    <property type="match status" value="1"/>
</dbReference>
<keyword evidence="11" id="KW-1185">Reference proteome</keyword>
<feature type="binding site" evidence="7">
    <location>
        <position position="17"/>
    </location>
    <ligand>
        <name>Fe cation</name>
        <dbReference type="ChEBI" id="CHEBI:24875"/>
        <label>1</label>
    </ligand>
</feature>
<dbReference type="InterPro" id="IPR008331">
    <property type="entry name" value="Ferritin_DPS_dom"/>
</dbReference>
<dbReference type="EC" id="1.16.3.2" evidence="8"/>
<feature type="binding site" evidence="7">
    <location>
        <position position="50"/>
    </location>
    <ligand>
        <name>Fe cation</name>
        <dbReference type="ChEBI" id="CHEBI:24875"/>
        <label>1</label>
    </ligand>
</feature>
<dbReference type="InterPro" id="IPR009040">
    <property type="entry name" value="Ferritin-like_diiron"/>
</dbReference>
<feature type="binding site" evidence="7">
    <location>
        <position position="94"/>
    </location>
    <ligand>
        <name>Fe cation</name>
        <dbReference type="ChEBI" id="CHEBI:24875"/>
        <label>1</label>
    </ligand>
</feature>
<reference evidence="11" key="1">
    <citation type="submission" date="2017-09" db="EMBL/GenBank/DDBJ databases">
        <authorList>
            <person name="Varghese N."/>
            <person name="Submissions S."/>
        </authorList>
    </citation>
    <scope>NUCLEOTIDE SEQUENCE [LARGE SCALE GENOMIC DNA]</scope>
    <source>
        <strain evidence="11">MSL47</strain>
    </source>
</reference>
<comment type="function">
    <text evidence="1 8">Iron-storage protein.</text>
</comment>
<dbReference type="AlphaFoldDB" id="A0A285G138"/>
<proteinExistence type="inferred from homology"/>
<evidence type="ECO:0000256" key="5">
    <source>
        <dbReference type="ARBA" id="ARBA00023004"/>
    </source>
</evidence>
<evidence type="ECO:0000259" key="9">
    <source>
        <dbReference type="PROSITE" id="PS50905"/>
    </source>
</evidence>
<feature type="domain" description="Ferritin-like diiron" evidence="9">
    <location>
        <begin position="1"/>
        <end position="145"/>
    </location>
</feature>
<dbReference type="EMBL" id="OBDZ01000004">
    <property type="protein sequence ID" value="SNY17063.1"/>
    <property type="molecule type" value="Genomic_DNA"/>
</dbReference>
<evidence type="ECO:0000313" key="11">
    <source>
        <dbReference type="Proteomes" id="UP000219573"/>
    </source>
</evidence>